<reference evidence="1 2" key="1">
    <citation type="submission" date="2020-06" db="EMBL/GenBank/DDBJ databases">
        <title>Actinomadura xiongansis sp. nov., isolated from soil of Baiyangdian.</title>
        <authorList>
            <person name="Zhang X."/>
        </authorList>
    </citation>
    <scope>NUCLEOTIDE SEQUENCE [LARGE SCALE GENOMIC DNA]</scope>
    <source>
        <strain evidence="1 2">HBUM206468</strain>
    </source>
</reference>
<organism evidence="1 2">
    <name type="scientific">Actinomadura alba</name>
    <dbReference type="NCBI Taxonomy" id="406431"/>
    <lineage>
        <taxon>Bacteria</taxon>
        <taxon>Bacillati</taxon>
        <taxon>Actinomycetota</taxon>
        <taxon>Actinomycetes</taxon>
        <taxon>Streptosporangiales</taxon>
        <taxon>Thermomonosporaceae</taxon>
        <taxon>Actinomadura</taxon>
    </lineage>
</organism>
<evidence type="ECO:0000313" key="2">
    <source>
        <dbReference type="Proteomes" id="UP000805614"/>
    </source>
</evidence>
<gene>
    <name evidence="1" type="ORF">HKK74_28885</name>
</gene>
<keyword evidence="2" id="KW-1185">Reference proteome</keyword>
<dbReference type="Proteomes" id="UP000805614">
    <property type="component" value="Unassembled WGS sequence"/>
</dbReference>
<dbReference type="EMBL" id="JABVEC010000027">
    <property type="protein sequence ID" value="MBC6469476.1"/>
    <property type="molecule type" value="Genomic_DNA"/>
</dbReference>
<comment type="caution">
    <text evidence="1">The sequence shown here is derived from an EMBL/GenBank/DDBJ whole genome shotgun (WGS) entry which is preliminary data.</text>
</comment>
<name>A0ABR7LXE6_9ACTN</name>
<dbReference type="RefSeq" id="WP_187246519.1">
    <property type="nucleotide sequence ID" value="NZ_BAAAOK010000011.1"/>
</dbReference>
<accession>A0ABR7LXE6</accession>
<proteinExistence type="predicted"/>
<protein>
    <submittedName>
        <fullName evidence="1">Uncharacterized protein</fullName>
    </submittedName>
</protein>
<evidence type="ECO:0000313" key="1">
    <source>
        <dbReference type="EMBL" id="MBC6469476.1"/>
    </source>
</evidence>
<sequence>MPDPAGSGCYGGAEPSPGGSMARMAHDLPAWVAELTDPRRATTLDELADRLVPLAEHAIDVSRRLQALLSELNEPFKREALYGRVERLRARSTEALEEVSGEISASGQQRIERIWAAWGERGADDGDLGRVLRERLDSEVVPSLTGQQRAVAEEVTVHMAGALETVNQTLLTQVEQLATAVTDLIHDVLPLAHEGLNLASRVSTLSSRVRQAGRGEITAELRAESLDLAAASEGTVARLELEWSALGARTATVRAALRAAEETAFSEVTAEMTRCVEKLAPSHVKVLDEAEARAMALIDELSPSTPS</sequence>